<dbReference type="EMBL" id="KN837099">
    <property type="protein sequence ID" value="KIJ47968.1"/>
    <property type="molecule type" value="Genomic_DNA"/>
</dbReference>
<gene>
    <name evidence="1" type="ORF">M422DRAFT_163074</name>
</gene>
<evidence type="ECO:0000313" key="2">
    <source>
        <dbReference type="Proteomes" id="UP000054279"/>
    </source>
</evidence>
<keyword evidence="2" id="KW-1185">Reference proteome</keyword>
<proteinExistence type="predicted"/>
<protein>
    <submittedName>
        <fullName evidence="1">Uncharacterized protein</fullName>
    </submittedName>
</protein>
<dbReference type="Proteomes" id="UP000054279">
    <property type="component" value="Unassembled WGS sequence"/>
</dbReference>
<evidence type="ECO:0000313" key="1">
    <source>
        <dbReference type="EMBL" id="KIJ47968.1"/>
    </source>
</evidence>
<accession>A0A0C9UWB1</accession>
<name>A0A0C9UWB1_SPHS4</name>
<feature type="non-terminal residue" evidence="1">
    <location>
        <position position="1"/>
    </location>
</feature>
<sequence length="82" mass="9127">EACPLKTLYAVSAIGTKLCFYNLYTTDNDMHIVPAAIPRHPTRINDTAPKDRWDCDILEPAGEGRLREIVQTIIDVCAALNN</sequence>
<organism evidence="1 2">
    <name type="scientific">Sphaerobolus stellatus (strain SS14)</name>
    <dbReference type="NCBI Taxonomy" id="990650"/>
    <lineage>
        <taxon>Eukaryota</taxon>
        <taxon>Fungi</taxon>
        <taxon>Dikarya</taxon>
        <taxon>Basidiomycota</taxon>
        <taxon>Agaricomycotina</taxon>
        <taxon>Agaricomycetes</taxon>
        <taxon>Phallomycetidae</taxon>
        <taxon>Geastrales</taxon>
        <taxon>Sphaerobolaceae</taxon>
        <taxon>Sphaerobolus</taxon>
    </lineage>
</organism>
<reference evidence="1 2" key="1">
    <citation type="submission" date="2014-06" db="EMBL/GenBank/DDBJ databases">
        <title>Evolutionary Origins and Diversification of the Mycorrhizal Mutualists.</title>
        <authorList>
            <consortium name="DOE Joint Genome Institute"/>
            <consortium name="Mycorrhizal Genomics Consortium"/>
            <person name="Kohler A."/>
            <person name="Kuo A."/>
            <person name="Nagy L.G."/>
            <person name="Floudas D."/>
            <person name="Copeland A."/>
            <person name="Barry K.W."/>
            <person name="Cichocki N."/>
            <person name="Veneault-Fourrey C."/>
            <person name="LaButti K."/>
            <person name="Lindquist E.A."/>
            <person name="Lipzen A."/>
            <person name="Lundell T."/>
            <person name="Morin E."/>
            <person name="Murat C."/>
            <person name="Riley R."/>
            <person name="Ohm R."/>
            <person name="Sun H."/>
            <person name="Tunlid A."/>
            <person name="Henrissat B."/>
            <person name="Grigoriev I.V."/>
            <person name="Hibbett D.S."/>
            <person name="Martin F."/>
        </authorList>
    </citation>
    <scope>NUCLEOTIDE SEQUENCE [LARGE SCALE GENOMIC DNA]</scope>
    <source>
        <strain evidence="1 2">SS14</strain>
    </source>
</reference>
<dbReference type="AlphaFoldDB" id="A0A0C9UWB1"/>
<dbReference type="OrthoDB" id="5362978at2759"/>
<dbReference type="HOGENOM" id="CLU_176403_0_0_1"/>